<dbReference type="AlphaFoldDB" id="A0A0E9PJ44"/>
<organism evidence="1">
    <name type="scientific">Anguilla anguilla</name>
    <name type="common">European freshwater eel</name>
    <name type="synonym">Muraena anguilla</name>
    <dbReference type="NCBI Taxonomy" id="7936"/>
    <lineage>
        <taxon>Eukaryota</taxon>
        <taxon>Metazoa</taxon>
        <taxon>Chordata</taxon>
        <taxon>Craniata</taxon>
        <taxon>Vertebrata</taxon>
        <taxon>Euteleostomi</taxon>
        <taxon>Actinopterygii</taxon>
        <taxon>Neopterygii</taxon>
        <taxon>Teleostei</taxon>
        <taxon>Anguilliformes</taxon>
        <taxon>Anguillidae</taxon>
        <taxon>Anguilla</taxon>
    </lineage>
</organism>
<accession>A0A0E9PJ44</accession>
<protein>
    <submittedName>
        <fullName evidence="1">Uncharacterized protein</fullName>
    </submittedName>
</protein>
<sequence length="39" mass="4470">MARVTMKRYILAPHQLFCTCPCRNLECPFLSHVGVIAHL</sequence>
<reference evidence="1" key="2">
    <citation type="journal article" date="2015" name="Fish Shellfish Immunol.">
        <title>Early steps in the European eel (Anguilla anguilla)-Vibrio vulnificus interaction in the gills: Role of the RtxA13 toxin.</title>
        <authorList>
            <person name="Callol A."/>
            <person name="Pajuelo D."/>
            <person name="Ebbesson L."/>
            <person name="Teles M."/>
            <person name="MacKenzie S."/>
            <person name="Amaro C."/>
        </authorList>
    </citation>
    <scope>NUCLEOTIDE SEQUENCE</scope>
</reference>
<proteinExistence type="predicted"/>
<evidence type="ECO:0000313" key="1">
    <source>
        <dbReference type="EMBL" id="JAH04110.1"/>
    </source>
</evidence>
<reference evidence="1" key="1">
    <citation type="submission" date="2014-11" db="EMBL/GenBank/DDBJ databases">
        <authorList>
            <person name="Amaro Gonzalez C."/>
        </authorList>
    </citation>
    <scope>NUCLEOTIDE SEQUENCE</scope>
</reference>
<name>A0A0E9PJ44_ANGAN</name>
<dbReference type="EMBL" id="GBXM01104467">
    <property type="protein sequence ID" value="JAH04110.1"/>
    <property type="molecule type" value="Transcribed_RNA"/>
</dbReference>